<evidence type="ECO:0000256" key="7">
    <source>
        <dbReference type="ARBA" id="ARBA00022695"/>
    </source>
</evidence>
<dbReference type="RefSeq" id="WP_189402981.1">
    <property type="nucleotide sequence ID" value="NZ_BMXA01000010.1"/>
</dbReference>
<organism evidence="15 16">
    <name type="scientific">Arenicella chitinivorans</name>
    <dbReference type="NCBI Taxonomy" id="1329800"/>
    <lineage>
        <taxon>Bacteria</taxon>
        <taxon>Pseudomonadati</taxon>
        <taxon>Pseudomonadota</taxon>
        <taxon>Gammaproteobacteria</taxon>
        <taxon>Arenicellales</taxon>
        <taxon>Arenicellaceae</taxon>
        <taxon>Arenicella</taxon>
    </lineage>
</organism>
<evidence type="ECO:0000256" key="9">
    <source>
        <dbReference type="ARBA" id="ARBA00022763"/>
    </source>
</evidence>
<dbReference type="Proteomes" id="UP000614811">
    <property type="component" value="Unassembled WGS sequence"/>
</dbReference>
<evidence type="ECO:0000259" key="14">
    <source>
        <dbReference type="SMART" id="SM00481"/>
    </source>
</evidence>
<feature type="domain" description="Polymerase/histidinol phosphatase N-terminal" evidence="14">
    <location>
        <begin position="3"/>
        <end position="70"/>
    </location>
</feature>
<dbReference type="InterPro" id="IPR016195">
    <property type="entry name" value="Pol/histidinol_Pase-like"/>
</dbReference>
<evidence type="ECO:0000256" key="13">
    <source>
        <dbReference type="HAMAP-Rule" id="MF_01902"/>
    </source>
</evidence>
<dbReference type="Pfam" id="PF02811">
    <property type="entry name" value="PHP"/>
    <property type="match status" value="1"/>
</dbReference>
<keyword evidence="5 13" id="KW-0963">Cytoplasm</keyword>
<dbReference type="GO" id="GO:0005737">
    <property type="term" value="C:cytoplasm"/>
    <property type="evidence" value="ECO:0007669"/>
    <property type="project" value="UniProtKB-SubCell"/>
</dbReference>
<dbReference type="PANTHER" id="PTHR32294:SF4">
    <property type="entry name" value="ERROR-PRONE DNA POLYMERASE"/>
    <property type="match status" value="1"/>
</dbReference>
<dbReference type="InterPro" id="IPR003141">
    <property type="entry name" value="Pol/His_phosphatase_N"/>
</dbReference>
<dbReference type="InterPro" id="IPR012340">
    <property type="entry name" value="NA-bd_OB-fold"/>
</dbReference>
<evidence type="ECO:0000256" key="10">
    <source>
        <dbReference type="ARBA" id="ARBA00022932"/>
    </source>
</evidence>
<name>A0A918VTA1_9GAMM</name>
<dbReference type="GO" id="GO:0006260">
    <property type="term" value="P:DNA replication"/>
    <property type="evidence" value="ECO:0007669"/>
    <property type="project" value="UniProtKB-KW"/>
</dbReference>
<dbReference type="Gene3D" id="2.40.50.140">
    <property type="entry name" value="Nucleic acid-binding proteins"/>
    <property type="match status" value="1"/>
</dbReference>
<comment type="caution">
    <text evidence="15">The sequence shown here is derived from an EMBL/GenBank/DDBJ whole genome shotgun (WGS) entry which is preliminary data.</text>
</comment>
<dbReference type="SMART" id="SM00481">
    <property type="entry name" value="POLIIIAc"/>
    <property type="match status" value="1"/>
</dbReference>
<keyword evidence="11 13" id="KW-0234">DNA repair</keyword>
<dbReference type="NCBIfam" id="TIGR00594">
    <property type="entry name" value="polc"/>
    <property type="match status" value="1"/>
</dbReference>
<keyword evidence="6 13" id="KW-0808">Transferase</keyword>
<reference evidence="15" key="2">
    <citation type="submission" date="2020-09" db="EMBL/GenBank/DDBJ databases">
        <authorList>
            <person name="Sun Q."/>
            <person name="Kim S."/>
        </authorList>
    </citation>
    <scope>NUCLEOTIDE SEQUENCE</scope>
    <source>
        <strain evidence="15">KCTC 12711</strain>
    </source>
</reference>
<evidence type="ECO:0000256" key="8">
    <source>
        <dbReference type="ARBA" id="ARBA00022705"/>
    </source>
</evidence>
<comment type="subcellular location">
    <subcellularLocation>
        <location evidence="1 13">Cytoplasm</location>
    </subcellularLocation>
</comment>
<evidence type="ECO:0000313" key="16">
    <source>
        <dbReference type="Proteomes" id="UP000614811"/>
    </source>
</evidence>
<dbReference type="PANTHER" id="PTHR32294">
    <property type="entry name" value="DNA POLYMERASE III SUBUNIT ALPHA"/>
    <property type="match status" value="1"/>
</dbReference>
<evidence type="ECO:0000256" key="4">
    <source>
        <dbReference type="ARBA" id="ARBA00017273"/>
    </source>
</evidence>
<dbReference type="InterPro" id="IPR004365">
    <property type="entry name" value="NA-bd_OB_tRNA"/>
</dbReference>
<dbReference type="Pfam" id="PF01336">
    <property type="entry name" value="tRNA_anti-codon"/>
    <property type="match status" value="1"/>
</dbReference>
<dbReference type="InterPro" id="IPR004013">
    <property type="entry name" value="PHP_dom"/>
</dbReference>
<dbReference type="InterPro" id="IPR029460">
    <property type="entry name" value="DNAPol_HHH"/>
</dbReference>
<keyword evidence="9 13" id="KW-0227">DNA damage</keyword>
<proteinExistence type="inferred from homology"/>
<dbReference type="CDD" id="cd04485">
    <property type="entry name" value="DnaE_OBF"/>
    <property type="match status" value="1"/>
</dbReference>
<evidence type="ECO:0000256" key="6">
    <source>
        <dbReference type="ARBA" id="ARBA00022679"/>
    </source>
</evidence>
<evidence type="ECO:0000256" key="2">
    <source>
        <dbReference type="ARBA" id="ARBA00007391"/>
    </source>
</evidence>
<comment type="function">
    <text evidence="13">DNA polymerase involved in damage-induced mutagenesis and translesion synthesis (TLS). It is not the major replicative DNA polymerase.</text>
</comment>
<dbReference type="Pfam" id="PF14579">
    <property type="entry name" value="HHH_6"/>
    <property type="match status" value="1"/>
</dbReference>
<dbReference type="EC" id="2.7.7.7" evidence="3 13"/>
<dbReference type="InterPro" id="IPR040982">
    <property type="entry name" value="DNA_pol3_finger"/>
</dbReference>
<dbReference type="GO" id="GO:0003676">
    <property type="term" value="F:nucleic acid binding"/>
    <property type="evidence" value="ECO:0007669"/>
    <property type="project" value="InterPro"/>
</dbReference>
<dbReference type="Pfam" id="PF07733">
    <property type="entry name" value="DNA_pol3_alpha"/>
    <property type="match status" value="1"/>
</dbReference>
<keyword evidence="7 13" id="KW-0548">Nucleotidyltransferase</keyword>
<dbReference type="InterPro" id="IPR011708">
    <property type="entry name" value="DNA_pol3_alpha_NTPase_dom"/>
</dbReference>
<dbReference type="Gene3D" id="3.20.20.140">
    <property type="entry name" value="Metal-dependent hydrolases"/>
    <property type="match status" value="1"/>
</dbReference>
<reference evidence="15" key="1">
    <citation type="journal article" date="2014" name="Int. J. Syst. Evol. Microbiol.">
        <title>Complete genome sequence of Corynebacterium casei LMG S-19264T (=DSM 44701T), isolated from a smear-ripened cheese.</title>
        <authorList>
            <consortium name="US DOE Joint Genome Institute (JGI-PGF)"/>
            <person name="Walter F."/>
            <person name="Albersmeier A."/>
            <person name="Kalinowski J."/>
            <person name="Ruckert C."/>
        </authorList>
    </citation>
    <scope>NUCLEOTIDE SEQUENCE</scope>
    <source>
        <strain evidence="15">KCTC 12711</strain>
    </source>
</reference>
<gene>
    <name evidence="13 15" type="primary">dnaE2</name>
    <name evidence="15" type="ORF">GCM10008090_34690</name>
</gene>
<dbReference type="InterPro" id="IPR023073">
    <property type="entry name" value="DnaE2"/>
</dbReference>
<comment type="catalytic activity">
    <reaction evidence="12 13">
        <text>DNA(n) + a 2'-deoxyribonucleoside 5'-triphosphate = DNA(n+1) + diphosphate</text>
        <dbReference type="Rhea" id="RHEA:22508"/>
        <dbReference type="Rhea" id="RHEA-COMP:17339"/>
        <dbReference type="Rhea" id="RHEA-COMP:17340"/>
        <dbReference type="ChEBI" id="CHEBI:33019"/>
        <dbReference type="ChEBI" id="CHEBI:61560"/>
        <dbReference type="ChEBI" id="CHEBI:173112"/>
        <dbReference type="EC" id="2.7.7.7"/>
    </reaction>
</comment>
<keyword evidence="8 13" id="KW-0235">DNA replication</keyword>
<keyword evidence="10 13" id="KW-0239">DNA-directed DNA polymerase</keyword>
<evidence type="ECO:0000256" key="12">
    <source>
        <dbReference type="ARBA" id="ARBA00049244"/>
    </source>
</evidence>
<dbReference type="GO" id="GO:0006281">
    <property type="term" value="P:DNA repair"/>
    <property type="evidence" value="ECO:0007669"/>
    <property type="project" value="UniProtKB-UniRule"/>
</dbReference>
<evidence type="ECO:0000256" key="3">
    <source>
        <dbReference type="ARBA" id="ARBA00012417"/>
    </source>
</evidence>
<dbReference type="SUPFAM" id="SSF89550">
    <property type="entry name" value="PHP domain-like"/>
    <property type="match status" value="1"/>
</dbReference>
<evidence type="ECO:0000313" key="15">
    <source>
        <dbReference type="EMBL" id="GHA21832.1"/>
    </source>
</evidence>
<comment type="similarity">
    <text evidence="2 13">Belongs to the DNA polymerase type-C family. DnaE2 subfamily.</text>
</comment>
<evidence type="ECO:0000256" key="5">
    <source>
        <dbReference type="ARBA" id="ARBA00022490"/>
    </source>
</evidence>
<dbReference type="Gene3D" id="1.10.150.870">
    <property type="match status" value="1"/>
</dbReference>
<evidence type="ECO:0000256" key="1">
    <source>
        <dbReference type="ARBA" id="ARBA00004496"/>
    </source>
</evidence>
<dbReference type="CDD" id="cd07434">
    <property type="entry name" value="PHP_PolIIIA_DnaE2"/>
    <property type="match status" value="1"/>
</dbReference>
<dbReference type="Pfam" id="PF17657">
    <property type="entry name" value="DNA_pol3_finger"/>
    <property type="match status" value="1"/>
</dbReference>
<dbReference type="EMBL" id="BMXA01000010">
    <property type="protein sequence ID" value="GHA21832.1"/>
    <property type="molecule type" value="Genomic_DNA"/>
</dbReference>
<protein>
    <recommendedName>
        <fullName evidence="4 13">Error-prone DNA polymerase</fullName>
        <ecNumber evidence="3 13">2.7.7.7</ecNumber>
    </recommendedName>
</protein>
<dbReference type="InterPro" id="IPR004805">
    <property type="entry name" value="DnaE2/DnaE/PolC"/>
</dbReference>
<dbReference type="GO" id="GO:0003887">
    <property type="term" value="F:DNA-directed DNA polymerase activity"/>
    <property type="evidence" value="ECO:0007669"/>
    <property type="project" value="UniProtKB-UniRule"/>
</dbReference>
<evidence type="ECO:0000256" key="11">
    <source>
        <dbReference type="ARBA" id="ARBA00023204"/>
    </source>
</evidence>
<dbReference type="AlphaFoldDB" id="A0A918VTA1"/>
<sequence length="1022" mass="116750">MFAELHTKSHYTFLTGASSPEELVYQAAELGYSAIAITDECSFAGLVKAYKASEECGIKLIVGSEFTITIEHQTARLVLLAPSRRAYSEISALITKGRRRSRKGEYNLSIDDLRFGLRHCLAIWLPSSHEFDTQHGQLLARYFKQRLWLGVELFWQGNDQQHYLYCERLSQQCKLNMVACNDVHMHHKKRKPLQDTLTAIRLNTTIQALGKARQSNAERYLKPLPVLQHQYPPALLEESVKIADLCHFSMQELRYEYPREVVPDGMTPSAHLRELTYQGAEQRWPDGIPQKAAKIIEYELGVIQELKYEYYFLTVYDIVAFARSQDILCQGRGSAANSAVCYCLHITEIDPETNQLLFERFISKERNEPPDIDVDFESQRREEVIQYIYQKYSRKRTALTATVITYRRKSAIRDVGKALGLPLNFIDELNRSMAWWDKIDVLMERMRDQKMTFDSSLSMQFFKLAKQIIGTPRHLSQHVGGFLITHSPTSTLVPIENAAMPDRTIIQWDKYDIEILGLLKVDVLGLGMLSAIRRAMAMIQRYEPAISKVQDIPKEDARVYDMLCAGDSVGVFQVESRAQMSMLPRLKPRSFYDLVIEVAIVRPGPIQGDMVHPYLKRRNGEEAVTYPSPEIKQVLERTLGIPIFQEQVIQLTMVAAGFSGGEADHLRRAMASWGKNGNLAQFKDKLIDGMLRRGHSHEFADRLFKQIQGFGSYGFPESHSASFALLVYVSAWLKCYHPAAFYAGILNSQPMGFYSPSQLVQDARRHNVQVLPVCINHSDWDHTLEHYAADSPALRLGLRLVKGVSEISASKLVAARRQRPFIGMDDVKQRQLLQQDELTKLVNANAFHQFEGNRRRAYWQSLQLDDGLHTQQQHKASFIRPLQPVEELLSDYRHARGVSLSHHPMQLLRHQAPFNRCISADQLLTRRNNSMIEIAGVVTGRQRPGTASGVIFMTLEDETGNINVVLWKGIQERFRQQILTGRILYIKGTLEHQHGVANVVAGYIEQLDHTLPELKTASRNFH</sequence>
<keyword evidence="16" id="KW-1185">Reference proteome</keyword>
<dbReference type="NCBIfam" id="NF004225">
    <property type="entry name" value="PRK05672.1"/>
    <property type="match status" value="1"/>
</dbReference>
<dbReference type="GO" id="GO:0008408">
    <property type="term" value="F:3'-5' exonuclease activity"/>
    <property type="evidence" value="ECO:0007669"/>
    <property type="project" value="InterPro"/>
</dbReference>
<accession>A0A918VTA1</accession>
<dbReference type="HAMAP" id="MF_01902">
    <property type="entry name" value="DNApol_error_prone"/>
    <property type="match status" value="1"/>
</dbReference>